<comment type="similarity">
    <text evidence="1">Belongs to the plant LTP family. B11E subfamily.</text>
</comment>
<dbReference type="PANTHER" id="PTHR33214">
    <property type="entry name" value="BIFUNCTIONAL INHIBITOR/LIPID-TRANSFER PROTEIN/SEED STORAGE 2S ALBUMIN SUPERFAMILY PROTEIN"/>
    <property type="match status" value="1"/>
</dbReference>
<gene>
    <name evidence="6" type="ORF">U9M48_009672</name>
</gene>
<dbReference type="CDD" id="cd01959">
    <property type="entry name" value="nsLTP2"/>
    <property type="match status" value="1"/>
</dbReference>
<organism evidence="6 7">
    <name type="scientific">Paspalum notatum var. saurae</name>
    <dbReference type="NCBI Taxonomy" id="547442"/>
    <lineage>
        <taxon>Eukaryota</taxon>
        <taxon>Viridiplantae</taxon>
        <taxon>Streptophyta</taxon>
        <taxon>Embryophyta</taxon>
        <taxon>Tracheophyta</taxon>
        <taxon>Spermatophyta</taxon>
        <taxon>Magnoliopsida</taxon>
        <taxon>Liliopsida</taxon>
        <taxon>Poales</taxon>
        <taxon>Poaceae</taxon>
        <taxon>PACMAD clade</taxon>
        <taxon>Panicoideae</taxon>
        <taxon>Andropogonodae</taxon>
        <taxon>Paspaleae</taxon>
        <taxon>Paspalinae</taxon>
        <taxon>Paspalum</taxon>
    </lineage>
</organism>
<feature type="signal peptide" evidence="4">
    <location>
        <begin position="1"/>
        <end position="24"/>
    </location>
</feature>
<dbReference type="GO" id="GO:0006869">
    <property type="term" value="P:lipid transport"/>
    <property type="evidence" value="ECO:0007669"/>
    <property type="project" value="InterPro"/>
</dbReference>
<feature type="domain" description="Bifunctional inhibitor/plant lipid transfer protein/seed storage helical" evidence="5">
    <location>
        <begin position="29"/>
        <end position="92"/>
    </location>
</feature>
<dbReference type="PANTHER" id="PTHR33214:SF50">
    <property type="entry name" value="LIPID-TRANSFER PROTEIN 2G, PUTATIVE, EXPRESSED-RELATED"/>
    <property type="match status" value="1"/>
</dbReference>
<sequence>MAKAAAAMLVALVVVAASAGSAAAQQCNAGQLAVCAGAIIRGSAPSAMCCSNLRAQQGCFCQYARNPAYGRYINSTNARRTLSSCGVAIPRC</sequence>
<evidence type="ECO:0000256" key="1">
    <source>
        <dbReference type="ARBA" id="ARBA00009707"/>
    </source>
</evidence>
<evidence type="ECO:0000313" key="7">
    <source>
        <dbReference type="Proteomes" id="UP001341281"/>
    </source>
</evidence>
<protein>
    <recommendedName>
        <fullName evidence="5">Bifunctional inhibitor/plant lipid transfer protein/seed storage helical domain-containing protein</fullName>
    </recommendedName>
</protein>
<dbReference type="InterPro" id="IPR016140">
    <property type="entry name" value="Bifunc_inhib/LTP/seed_store"/>
</dbReference>
<name>A0AAQ3WFC4_PASNO</name>
<dbReference type="AlphaFoldDB" id="A0AAQ3WFC4"/>
<dbReference type="Gene3D" id="1.10.110.10">
    <property type="entry name" value="Plant lipid-transfer and hydrophobic proteins"/>
    <property type="match status" value="1"/>
</dbReference>
<dbReference type="Pfam" id="PF00234">
    <property type="entry name" value="Tryp_alpha_amyl"/>
    <property type="match status" value="1"/>
</dbReference>
<evidence type="ECO:0000256" key="4">
    <source>
        <dbReference type="SAM" id="SignalP"/>
    </source>
</evidence>
<evidence type="ECO:0000259" key="5">
    <source>
        <dbReference type="Pfam" id="PF00234"/>
    </source>
</evidence>
<dbReference type="InterPro" id="IPR033872">
    <property type="entry name" value="nsLTP2"/>
</dbReference>
<evidence type="ECO:0000256" key="2">
    <source>
        <dbReference type="ARBA" id="ARBA00022448"/>
    </source>
</evidence>
<evidence type="ECO:0000313" key="6">
    <source>
        <dbReference type="EMBL" id="WVZ59547.1"/>
    </source>
</evidence>
<keyword evidence="4" id="KW-0732">Signal</keyword>
<dbReference type="SUPFAM" id="SSF47699">
    <property type="entry name" value="Bifunctional inhibitor/lipid-transfer protein/seed storage 2S albumin"/>
    <property type="match status" value="1"/>
</dbReference>
<proteinExistence type="inferred from homology"/>
<dbReference type="GO" id="GO:0008289">
    <property type="term" value="F:lipid binding"/>
    <property type="evidence" value="ECO:0007669"/>
    <property type="project" value="UniProtKB-KW"/>
</dbReference>
<dbReference type="Proteomes" id="UP001341281">
    <property type="component" value="Chromosome 02"/>
</dbReference>
<keyword evidence="7" id="KW-1185">Reference proteome</keyword>
<reference evidence="6 7" key="1">
    <citation type="submission" date="2024-02" db="EMBL/GenBank/DDBJ databases">
        <title>High-quality chromosome-scale genome assembly of Pensacola bahiagrass (Paspalum notatum Flugge var. saurae).</title>
        <authorList>
            <person name="Vega J.M."/>
            <person name="Podio M."/>
            <person name="Orjuela J."/>
            <person name="Siena L.A."/>
            <person name="Pessino S.C."/>
            <person name="Combes M.C."/>
            <person name="Mariac C."/>
            <person name="Albertini E."/>
            <person name="Pupilli F."/>
            <person name="Ortiz J.P.A."/>
            <person name="Leblanc O."/>
        </authorList>
    </citation>
    <scope>NUCLEOTIDE SEQUENCE [LARGE SCALE GENOMIC DNA]</scope>
    <source>
        <strain evidence="6">R1</strain>
        <tissue evidence="6">Leaf</tissue>
    </source>
</reference>
<feature type="chain" id="PRO_5042874480" description="Bifunctional inhibitor/plant lipid transfer protein/seed storage helical domain-containing protein" evidence="4">
    <location>
        <begin position="25"/>
        <end position="92"/>
    </location>
</feature>
<keyword evidence="3" id="KW-0446">Lipid-binding</keyword>
<accession>A0AAQ3WFC4</accession>
<dbReference type="EMBL" id="CP144746">
    <property type="protein sequence ID" value="WVZ59547.1"/>
    <property type="molecule type" value="Genomic_DNA"/>
</dbReference>
<evidence type="ECO:0000256" key="3">
    <source>
        <dbReference type="ARBA" id="ARBA00023121"/>
    </source>
</evidence>
<keyword evidence="2" id="KW-0813">Transport</keyword>
<dbReference type="InterPro" id="IPR036312">
    <property type="entry name" value="Bifun_inhib/LTP/seed_sf"/>
</dbReference>